<dbReference type="SUPFAM" id="SSF55486">
    <property type="entry name" value="Metalloproteases ('zincins'), catalytic domain"/>
    <property type="match status" value="1"/>
</dbReference>
<dbReference type="KEGG" id="fgi:OP10G_1429"/>
<dbReference type="SUPFAM" id="SSF69318">
    <property type="entry name" value="Integrin alpha N-terminal domain"/>
    <property type="match status" value="1"/>
</dbReference>
<organism evidence="2 3">
    <name type="scientific">Fimbriimonas ginsengisoli Gsoil 348</name>
    <dbReference type="NCBI Taxonomy" id="661478"/>
    <lineage>
        <taxon>Bacteria</taxon>
        <taxon>Bacillati</taxon>
        <taxon>Armatimonadota</taxon>
        <taxon>Fimbriimonadia</taxon>
        <taxon>Fimbriimonadales</taxon>
        <taxon>Fimbriimonadaceae</taxon>
        <taxon>Fimbriimonas</taxon>
    </lineage>
</organism>
<dbReference type="Proteomes" id="UP000027982">
    <property type="component" value="Chromosome"/>
</dbReference>
<reference evidence="2 3" key="1">
    <citation type="journal article" date="2014" name="PLoS ONE">
        <title>The first complete genome sequence of the class fimbriimonadia in the phylum armatimonadetes.</title>
        <authorList>
            <person name="Hu Z.Y."/>
            <person name="Wang Y.Z."/>
            <person name="Im W.T."/>
            <person name="Wang S.Y."/>
            <person name="Zhao G.P."/>
            <person name="Zheng H.J."/>
            <person name="Quan Z.X."/>
        </authorList>
    </citation>
    <scope>NUCLEOTIDE SEQUENCE [LARGE SCALE GENOMIC DNA]</scope>
    <source>
        <strain evidence="2">Gsoil 348</strain>
    </source>
</reference>
<dbReference type="EMBL" id="CP007139">
    <property type="protein sequence ID" value="AIE84797.1"/>
    <property type="molecule type" value="Genomic_DNA"/>
</dbReference>
<accession>A0A068NN18</accession>
<name>A0A068NN18_FIMGI</name>
<evidence type="ECO:0000313" key="3">
    <source>
        <dbReference type="Proteomes" id="UP000027982"/>
    </source>
</evidence>
<dbReference type="HOGENOM" id="CLU_318791_0_0_0"/>
<dbReference type="InterPro" id="IPR028994">
    <property type="entry name" value="Integrin_alpha_N"/>
</dbReference>
<dbReference type="STRING" id="661478.OP10G_1429"/>
<dbReference type="AlphaFoldDB" id="A0A068NN18"/>
<gene>
    <name evidence="2" type="ORF">OP10G_1429</name>
</gene>
<keyword evidence="3" id="KW-1185">Reference proteome</keyword>
<proteinExistence type="predicted"/>
<protein>
    <submittedName>
        <fullName evidence="2">Uncharacterized protein</fullName>
    </submittedName>
</protein>
<evidence type="ECO:0000256" key="1">
    <source>
        <dbReference type="SAM" id="MobiDB-lite"/>
    </source>
</evidence>
<evidence type="ECO:0000313" key="2">
    <source>
        <dbReference type="EMBL" id="AIE84797.1"/>
    </source>
</evidence>
<feature type="region of interest" description="Disordered" evidence="1">
    <location>
        <begin position="1"/>
        <end position="40"/>
    </location>
</feature>
<sequence length="912" mass="99302">MAGDADGDGRADLIAVGPGDDSNIEVSHTDPLGKPNPSGRVHDSIGKGLVACAAGNFIRVPPAKDVLTIFADGTLRLASQGIPDGKLYQRIEEVGKIDPRDIPEAPLKVAVADFDGDFHTDVMLLGKDGRLLLLYNRPLNLKLATSPGNPPRFVAKPLKTTLPGVRQLAAGNFKDVKVGDKGQLAYLDSSGNVWLAAVAKDALAPPRLLGTHSPDDHLVAGRFRGRPFSDILVGRRLYTSGVATDFVDLTELPDTEAAKSDGTWDVADIDGNGKDDLIRHHEGRERWGAQDIYIHFSYDKTDAAKGFLCSANDGLPDFWKMGRVNPGGLDLKALGCKVGHRDVVVEIERFEDVDLGGLQQQMNRVAQYFASIPLKNPDGTTGIAIHFIYPTPWPNKDHNVVMGDFDGHFPRHEHRGIVHTMFAENGGPLVSAINGDRGHFNGHWQEFIHEFGHQLDLAHDGFYGSPSYNSDTGCALYPSLMSYTYSYGLDGSGENVRYSDGARASLVLNEEHLDEILPFPIATVHFLSEGPYRFKIKPGPDGKTTLVDWNWNGIFGEKDVHGDLNYTHGTDPGPLFPVGRATSAPAVALHGDRPILVYAQDGGIVVRTWTGSNRPGEANRWSDELADQSAGVTGDPTVAYIKGITYVVYPTAKGTVLRAVTMEDPRRPLLHEPNLLPRTAGAQPTVLAVDNRLVLLLWRGKALPVDIAYFNLASSGITMGDIHSLALRSEAPVGAVTGSTGGDGTDVWIGRIQGDGPDHGGLTEIVRYRLPDSGSERLISRQWVAGVYARRRMTLLWSPEPGFSPDGRIYLIGSGVAPGGELKEQYITMQVPYADMGGWLIRRYEQPSYRSPSATGACFFHDNILYALRYGNDELHLSFYGNGCTPWPTGDFDDLGHIRDWGLSHSIREIPK</sequence>